<accession>A0A2I0KE67</accession>
<evidence type="ECO:0000313" key="2">
    <source>
        <dbReference type="Proteomes" id="UP000233551"/>
    </source>
</evidence>
<dbReference type="GeneID" id="116188788"/>
<dbReference type="Proteomes" id="UP000233551">
    <property type="component" value="Unassembled WGS sequence"/>
</dbReference>
<sequence length="198" mass="21103">MATNMTELMAMLRDQNRASSSHTSLPEHRPIIDLNLAVPPTFASEVEDASFSAMAYVSAIHLVSDLLPPPPAPTAVPLPPTAFLSADSTMHALPPLAMPAHPPIYTVPPPTVPLVISAQAPVSTMDHFPFQAPQPQIRFSYPAPPPLNIPPTEPGMPTQAAPPAPLINFLPENRDGTGEENEENGGDHQSSPSGQYLF</sequence>
<dbReference type="AlphaFoldDB" id="A0A2I0KE67"/>
<keyword evidence="2" id="KW-1185">Reference proteome</keyword>
<organism evidence="1 2">
    <name type="scientific">Punica granatum</name>
    <name type="common">Pomegranate</name>
    <dbReference type="NCBI Taxonomy" id="22663"/>
    <lineage>
        <taxon>Eukaryota</taxon>
        <taxon>Viridiplantae</taxon>
        <taxon>Streptophyta</taxon>
        <taxon>Embryophyta</taxon>
        <taxon>Tracheophyta</taxon>
        <taxon>Spermatophyta</taxon>
        <taxon>Magnoliopsida</taxon>
        <taxon>eudicotyledons</taxon>
        <taxon>Gunneridae</taxon>
        <taxon>Pentapetalae</taxon>
        <taxon>rosids</taxon>
        <taxon>malvids</taxon>
        <taxon>Myrtales</taxon>
        <taxon>Lythraceae</taxon>
        <taxon>Punica</taxon>
    </lineage>
</organism>
<protein>
    <submittedName>
        <fullName evidence="1">Uncharacterized protein</fullName>
    </submittedName>
</protein>
<reference evidence="1 2" key="1">
    <citation type="submission" date="2017-11" db="EMBL/GenBank/DDBJ databases">
        <title>De-novo sequencing of pomegranate (Punica granatum L.) genome.</title>
        <authorList>
            <person name="Akparov Z."/>
            <person name="Amiraslanov A."/>
            <person name="Hajiyeva S."/>
            <person name="Abbasov M."/>
            <person name="Kaur K."/>
            <person name="Hamwieh A."/>
            <person name="Solovyev V."/>
            <person name="Salamov A."/>
            <person name="Braich B."/>
            <person name="Kosarev P."/>
            <person name="Mahmoud A."/>
            <person name="Hajiyev E."/>
            <person name="Babayeva S."/>
            <person name="Izzatullayeva V."/>
            <person name="Mammadov A."/>
            <person name="Mammadov A."/>
            <person name="Sharifova S."/>
            <person name="Ojaghi J."/>
            <person name="Eynullazada K."/>
            <person name="Bayramov B."/>
            <person name="Abdulazimova A."/>
            <person name="Shahmuradov I."/>
        </authorList>
    </citation>
    <scope>NUCLEOTIDE SEQUENCE [LARGE SCALE GENOMIC DNA]</scope>
    <source>
        <strain evidence="2">cv. AG2017</strain>
        <tissue evidence="1">Leaf</tissue>
    </source>
</reference>
<dbReference type="EMBL" id="PGOL01000657">
    <property type="protein sequence ID" value="PKI66798.1"/>
    <property type="molecule type" value="Genomic_DNA"/>
</dbReference>
<comment type="caution">
    <text evidence="1">The sequence shown here is derived from an EMBL/GenBank/DDBJ whole genome shotgun (WGS) entry which is preliminary data.</text>
</comment>
<gene>
    <name evidence="1" type="ORF">CRG98_012804</name>
</gene>
<name>A0A2I0KE67_PUNGR</name>
<evidence type="ECO:0000313" key="1">
    <source>
        <dbReference type="EMBL" id="PKI66798.1"/>
    </source>
</evidence>
<proteinExistence type="predicted"/>